<keyword evidence="1" id="KW-0472">Membrane</keyword>
<dbReference type="AlphaFoldDB" id="A0A420VYE8"/>
<feature type="transmembrane region" description="Helical" evidence="1">
    <location>
        <begin position="29"/>
        <end position="48"/>
    </location>
</feature>
<dbReference type="GO" id="GO:0016020">
    <property type="term" value="C:membrane"/>
    <property type="evidence" value="ECO:0007669"/>
    <property type="project" value="InterPro"/>
</dbReference>
<evidence type="ECO:0000256" key="1">
    <source>
        <dbReference type="SAM" id="Phobius"/>
    </source>
</evidence>
<feature type="transmembrane region" description="Helical" evidence="1">
    <location>
        <begin position="54"/>
        <end position="73"/>
    </location>
</feature>
<dbReference type="EMBL" id="RBWS01000008">
    <property type="protein sequence ID" value="RKO71426.1"/>
    <property type="molecule type" value="Genomic_DNA"/>
</dbReference>
<protein>
    <submittedName>
        <fullName evidence="2">CDP-alcohol phosphatidyltransferase family protein</fullName>
    </submittedName>
</protein>
<keyword evidence="3" id="KW-1185">Reference proteome</keyword>
<dbReference type="Pfam" id="PF01066">
    <property type="entry name" value="CDP-OH_P_transf"/>
    <property type="match status" value="1"/>
</dbReference>
<feature type="transmembrane region" description="Helical" evidence="1">
    <location>
        <begin position="115"/>
        <end position="139"/>
    </location>
</feature>
<dbReference type="InterPro" id="IPR043130">
    <property type="entry name" value="CDP-OH_PTrfase_TM_dom"/>
</dbReference>
<dbReference type="GO" id="GO:0008654">
    <property type="term" value="P:phospholipid biosynthetic process"/>
    <property type="evidence" value="ECO:0007669"/>
    <property type="project" value="InterPro"/>
</dbReference>
<dbReference type="InterPro" id="IPR000462">
    <property type="entry name" value="CDP-OH_P_trans"/>
</dbReference>
<dbReference type="OrthoDB" id="1034332at2"/>
<dbReference type="GO" id="GO:0016780">
    <property type="term" value="F:phosphotransferase activity, for other substituted phosphate groups"/>
    <property type="evidence" value="ECO:0007669"/>
    <property type="project" value="InterPro"/>
</dbReference>
<keyword evidence="1" id="KW-0812">Transmembrane</keyword>
<dbReference type="RefSeq" id="WP_121124421.1">
    <property type="nucleotide sequence ID" value="NZ_RBWS01000008.1"/>
</dbReference>
<evidence type="ECO:0000313" key="2">
    <source>
        <dbReference type="EMBL" id="RKO71426.1"/>
    </source>
</evidence>
<accession>A0A420VYE8</accession>
<gene>
    <name evidence="2" type="ORF">D7322_11755</name>
</gene>
<dbReference type="Proteomes" id="UP000282423">
    <property type="component" value="Unassembled WGS sequence"/>
</dbReference>
<organism evidence="2 3">
    <name type="scientific">Sphingobacterium puteale</name>
    <dbReference type="NCBI Taxonomy" id="2420510"/>
    <lineage>
        <taxon>Bacteria</taxon>
        <taxon>Pseudomonadati</taxon>
        <taxon>Bacteroidota</taxon>
        <taxon>Sphingobacteriia</taxon>
        <taxon>Sphingobacteriales</taxon>
        <taxon>Sphingobacteriaceae</taxon>
        <taxon>Sphingobacterium</taxon>
    </lineage>
</organism>
<proteinExistence type="predicted"/>
<feature type="transmembrane region" description="Helical" evidence="1">
    <location>
        <begin position="159"/>
        <end position="187"/>
    </location>
</feature>
<comment type="caution">
    <text evidence="2">The sequence shown here is derived from an EMBL/GenBank/DDBJ whole genome shotgun (WGS) entry which is preliminary data.</text>
</comment>
<reference evidence="2 3" key="1">
    <citation type="submission" date="2018-10" db="EMBL/GenBank/DDBJ databases">
        <title>Sphingobacterium sp. M05W1-28.</title>
        <authorList>
            <person name="Cai H."/>
        </authorList>
    </citation>
    <scope>NUCLEOTIDE SEQUENCE [LARGE SCALE GENOMIC DNA]</scope>
    <source>
        <strain evidence="2 3">M05W1-28</strain>
    </source>
</reference>
<keyword evidence="1" id="KW-1133">Transmembrane helix</keyword>
<name>A0A420VYE8_9SPHI</name>
<keyword evidence="2" id="KW-0808">Transferase</keyword>
<sequence>MISVYKLKPKFQQLLMPVLSFLNRKKITANQITVGSVVLSLVIAILFWNADCSSILFLALPIGLLLRMALNALDGMMARLFNQTSKMGEVLNEVGDIVSDVLIFFPLLKFHPESLYLVVGFIVLSVINEFCGVIGKVIANDRRYDGPMGKSDRALLLGVYGILSLLHISITAFSSYIFAVLCLLLVLSSMTRLRKALVVHE</sequence>
<evidence type="ECO:0000313" key="3">
    <source>
        <dbReference type="Proteomes" id="UP000282423"/>
    </source>
</evidence>
<dbReference type="Gene3D" id="1.20.120.1760">
    <property type="match status" value="1"/>
</dbReference>